<evidence type="ECO:0000256" key="8">
    <source>
        <dbReference type="ARBA" id="ARBA00023235"/>
    </source>
</evidence>
<name>A0A0G0YKY3_UNCKA</name>
<dbReference type="InterPro" id="IPR005215">
    <property type="entry name" value="Trig_fac"/>
</dbReference>
<dbReference type="Gene3D" id="3.30.70.1050">
    <property type="entry name" value="Trigger factor ribosome-binding domain"/>
    <property type="match status" value="1"/>
</dbReference>
<evidence type="ECO:0000256" key="1">
    <source>
        <dbReference type="ARBA" id="ARBA00000971"/>
    </source>
</evidence>
<dbReference type="SUPFAM" id="SSF109998">
    <property type="entry name" value="Triger factor/SurA peptide-binding domain-like"/>
    <property type="match status" value="1"/>
</dbReference>
<evidence type="ECO:0000313" key="12">
    <source>
        <dbReference type="EMBL" id="KKS37274.1"/>
    </source>
</evidence>
<comment type="similarity">
    <text evidence="3">Belongs to the FKBP-type PPIase family. Tig subfamily.</text>
</comment>
<dbReference type="InterPro" id="IPR037041">
    <property type="entry name" value="Trigger_fac_C_sf"/>
</dbReference>
<feature type="domain" description="Trigger factor ribosome-binding bacterial" evidence="10">
    <location>
        <begin position="1"/>
        <end position="126"/>
    </location>
</feature>
<organism evidence="12 13">
    <name type="scientific">candidate division WWE3 bacterium GW2011_GWF1_42_14</name>
    <dbReference type="NCBI Taxonomy" id="1619138"/>
    <lineage>
        <taxon>Bacteria</taxon>
        <taxon>Katanobacteria</taxon>
    </lineage>
</organism>
<evidence type="ECO:0000256" key="6">
    <source>
        <dbReference type="ARBA" id="ARBA00023110"/>
    </source>
</evidence>
<dbReference type="Pfam" id="PF05697">
    <property type="entry name" value="Trigger_N"/>
    <property type="match status" value="1"/>
</dbReference>
<evidence type="ECO:0000256" key="3">
    <source>
        <dbReference type="ARBA" id="ARBA00005464"/>
    </source>
</evidence>
<dbReference type="GO" id="GO:0044183">
    <property type="term" value="F:protein folding chaperone"/>
    <property type="evidence" value="ECO:0007669"/>
    <property type="project" value="TreeGrafter"/>
</dbReference>
<evidence type="ECO:0000256" key="2">
    <source>
        <dbReference type="ARBA" id="ARBA00004496"/>
    </source>
</evidence>
<dbReference type="GO" id="GO:0003755">
    <property type="term" value="F:peptidyl-prolyl cis-trans isomerase activity"/>
    <property type="evidence" value="ECO:0007669"/>
    <property type="project" value="UniProtKB-KW"/>
</dbReference>
<accession>A0A0G0YKY3</accession>
<dbReference type="GO" id="GO:0005737">
    <property type="term" value="C:cytoplasm"/>
    <property type="evidence" value="ECO:0007669"/>
    <property type="project" value="UniProtKB-SubCell"/>
</dbReference>
<sequence length="299" mass="33955">MQTKIEKLPKSTIKITVTVDNDAVKKAYEKTLDNAVKTTTVEGFRPGTAPKDMVKEKIGQSKLFGDAINDILETYYPQALKENLVSPVSNPKVEIKEFDLEKELEFTATVAVRPEMKIGEYKKKLKEKFDQKWDTAVKESEKDKVEGKEAHGPHVHMTTGDIIETLMTVSDADVSEILLEDETDRLLSRFMDQAQSIGLSLDQYLKSQNKTGEQLRNEYTKIAENNIKAEFVLSELIKKENIEVSDEEIEEMIKAAGDPNLVKSEDPMQKLYIKSILQKNKLISKLAEEAEGDKHHEHK</sequence>
<dbReference type="GO" id="GO:0051083">
    <property type="term" value="P:'de novo' cotranslational protein folding"/>
    <property type="evidence" value="ECO:0007669"/>
    <property type="project" value="TreeGrafter"/>
</dbReference>
<dbReference type="InterPro" id="IPR008881">
    <property type="entry name" value="Trigger_fac_ribosome-bd_bac"/>
</dbReference>
<reference evidence="12 13" key="1">
    <citation type="journal article" date="2015" name="Nature">
        <title>rRNA introns, odd ribosomes, and small enigmatic genomes across a large radiation of phyla.</title>
        <authorList>
            <person name="Brown C.T."/>
            <person name="Hug L.A."/>
            <person name="Thomas B.C."/>
            <person name="Sharon I."/>
            <person name="Castelle C.J."/>
            <person name="Singh A."/>
            <person name="Wilkins M.J."/>
            <person name="Williams K.H."/>
            <person name="Banfield J.F."/>
        </authorList>
    </citation>
    <scope>NUCLEOTIDE SEQUENCE [LARGE SCALE GENOMIC DNA]</scope>
</reference>
<dbReference type="PANTHER" id="PTHR30560:SF3">
    <property type="entry name" value="TRIGGER FACTOR-LIKE PROTEIN TIG, CHLOROPLASTIC"/>
    <property type="match status" value="1"/>
</dbReference>
<dbReference type="Gene3D" id="1.10.3120.10">
    <property type="entry name" value="Trigger factor, C-terminal domain"/>
    <property type="match status" value="1"/>
</dbReference>
<comment type="caution">
    <text evidence="12">The sequence shown here is derived from an EMBL/GenBank/DDBJ whole genome shotgun (WGS) entry which is preliminary data.</text>
</comment>
<feature type="domain" description="Trigger factor C-terminal" evidence="11">
    <location>
        <begin position="159"/>
        <end position="287"/>
    </location>
</feature>
<dbReference type="AlphaFoldDB" id="A0A0G0YKY3"/>
<dbReference type="Pfam" id="PF05698">
    <property type="entry name" value="Trigger_C"/>
    <property type="match status" value="1"/>
</dbReference>
<dbReference type="InterPro" id="IPR027304">
    <property type="entry name" value="Trigger_fact/SurA_dom_sf"/>
</dbReference>
<protein>
    <recommendedName>
        <fullName evidence="5">Trigger factor</fullName>
        <ecNumber evidence="4">5.2.1.8</ecNumber>
    </recommendedName>
    <alternativeName>
        <fullName evidence="9">PPIase</fullName>
    </alternativeName>
</protein>
<dbReference type="SUPFAM" id="SSF102735">
    <property type="entry name" value="Trigger factor ribosome-binding domain"/>
    <property type="match status" value="1"/>
</dbReference>
<keyword evidence="8" id="KW-0413">Isomerase</keyword>
<evidence type="ECO:0000259" key="11">
    <source>
        <dbReference type="Pfam" id="PF05698"/>
    </source>
</evidence>
<dbReference type="EC" id="5.2.1.8" evidence="4"/>
<dbReference type="GO" id="GO:0043335">
    <property type="term" value="P:protein unfolding"/>
    <property type="evidence" value="ECO:0007669"/>
    <property type="project" value="TreeGrafter"/>
</dbReference>
<gene>
    <name evidence="12" type="ORF">UV00_C0015G0001</name>
</gene>
<evidence type="ECO:0000256" key="4">
    <source>
        <dbReference type="ARBA" id="ARBA00013194"/>
    </source>
</evidence>
<evidence type="ECO:0000259" key="10">
    <source>
        <dbReference type="Pfam" id="PF05697"/>
    </source>
</evidence>
<evidence type="ECO:0000313" key="13">
    <source>
        <dbReference type="Proteomes" id="UP000033847"/>
    </source>
</evidence>
<dbReference type="GO" id="GO:0043022">
    <property type="term" value="F:ribosome binding"/>
    <property type="evidence" value="ECO:0007669"/>
    <property type="project" value="TreeGrafter"/>
</dbReference>
<dbReference type="Proteomes" id="UP000033847">
    <property type="component" value="Unassembled WGS sequence"/>
</dbReference>
<evidence type="ECO:0000256" key="7">
    <source>
        <dbReference type="ARBA" id="ARBA00023186"/>
    </source>
</evidence>
<comment type="subcellular location">
    <subcellularLocation>
        <location evidence="2">Cytoplasm</location>
    </subcellularLocation>
</comment>
<dbReference type="PANTHER" id="PTHR30560">
    <property type="entry name" value="TRIGGER FACTOR CHAPERONE AND PEPTIDYL-PROLYL CIS/TRANS ISOMERASE"/>
    <property type="match status" value="1"/>
</dbReference>
<evidence type="ECO:0000256" key="9">
    <source>
        <dbReference type="ARBA" id="ARBA00029986"/>
    </source>
</evidence>
<evidence type="ECO:0000256" key="5">
    <source>
        <dbReference type="ARBA" id="ARBA00016902"/>
    </source>
</evidence>
<dbReference type="EMBL" id="LCCU01000015">
    <property type="protein sequence ID" value="KKS37274.1"/>
    <property type="molecule type" value="Genomic_DNA"/>
</dbReference>
<dbReference type="InterPro" id="IPR008880">
    <property type="entry name" value="Trigger_fac_C"/>
</dbReference>
<dbReference type="InterPro" id="IPR036611">
    <property type="entry name" value="Trigger_fac_ribosome-bd_sf"/>
</dbReference>
<comment type="catalytic activity">
    <reaction evidence="1">
        <text>[protein]-peptidylproline (omega=180) = [protein]-peptidylproline (omega=0)</text>
        <dbReference type="Rhea" id="RHEA:16237"/>
        <dbReference type="Rhea" id="RHEA-COMP:10747"/>
        <dbReference type="Rhea" id="RHEA-COMP:10748"/>
        <dbReference type="ChEBI" id="CHEBI:83833"/>
        <dbReference type="ChEBI" id="CHEBI:83834"/>
        <dbReference type="EC" id="5.2.1.8"/>
    </reaction>
</comment>
<keyword evidence="6" id="KW-0697">Rotamase</keyword>
<dbReference type="GO" id="GO:0015031">
    <property type="term" value="P:protein transport"/>
    <property type="evidence" value="ECO:0007669"/>
    <property type="project" value="InterPro"/>
</dbReference>
<proteinExistence type="inferred from homology"/>
<keyword evidence="7" id="KW-0143">Chaperone</keyword>